<dbReference type="SMART" id="SM00248">
    <property type="entry name" value="ANK"/>
    <property type="match status" value="3"/>
</dbReference>
<accession>A0A9P4YBH6</accession>
<dbReference type="PRINTS" id="PR01415">
    <property type="entry name" value="ANKYRIN"/>
</dbReference>
<feature type="repeat" description="ANK" evidence="1">
    <location>
        <begin position="16"/>
        <end position="49"/>
    </location>
</feature>
<sequence>MSSAKNTAHKKHVDAHGQTQLAKACSNGNYDLVRRRLLERPQDLNLPDYAGNTPLQIAAINGHDEIVQLLVDAGCDIDCVNHDKDTPLLDAVDNGHLDVIKVLLEAGVNPRKANVNGQEPLD</sequence>
<dbReference type="InterPro" id="IPR036770">
    <property type="entry name" value="Ankyrin_rpt-contain_sf"/>
</dbReference>
<evidence type="ECO:0008006" key="5">
    <source>
        <dbReference type="Google" id="ProtNLM"/>
    </source>
</evidence>
<evidence type="ECO:0000256" key="2">
    <source>
        <dbReference type="SAM" id="MobiDB-lite"/>
    </source>
</evidence>
<evidence type="ECO:0000313" key="3">
    <source>
        <dbReference type="EMBL" id="KAF3770529.1"/>
    </source>
</evidence>
<keyword evidence="4" id="KW-1185">Reference proteome</keyword>
<feature type="repeat" description="ANK" evidence="1">
    <location>
        <begin position="83"/>
        <end position="115"/>
    </location>
</feature>
<dbReference type="SUPFAM" id="SSF48403">
    <property type="entry name" value="Ankyrin repeat"/>
    <property type="match status" value="1"/>
</dbReference>
<dbReference type="RefSeq" id="XP_040781490.1">
    <property type="nucleotide sequence ID" value="XM_040921950.1"/>
</dbReference>
<dbReference type="Pfam" id="PF00023">
    <property type="entry name" value="Ank"/>
    <property type="match status" value="1"/>
</dbReference>
<dbReference type="InterPro" id="IPR053210">
    <property type="entry name" value="ANKRD12"/>
</dbReference>
<dbReference type="AlphaFoldDB" id="A0A9P4YBH6"/>
<keyword evidence="1" id="KW-0040">ANK repeat</keyword>
<dbReference type="PROSITE" id="PS50088">
    <property type="entry name" value="ANK_REPEAT"/>
    <property type="match status" value="3"/>
</dbReference>
<comment type="caution">
    <text evidence="3">The sequence shown here is derived from an EMBL/GenBank/DDBJ whole genome shotgun (WGS) entry which is preliminary data.</text>
</comment>
<evidence type="ECO:0000313" key="4">
    <source>
        <dbReference type="Proteomes" id="UP000803844"/>
    </source>
</evidence>
<organism evidence="3 4">
    <name type="scientific">Cryphonectria parasitica (strain ATCC 38755 / EP155)</name>
    <dbReference type="NCBI Taxonomy" id="660469"/>
    <lineage>
        <taxon>Eukaryota</taxon>
        <taxon>Fungi</taxon>
        <taxon>Dikarya</taxon>
        <taxon>Ascomycota</taxon>
        <taxon>Pezizomycotina</taxon>
        <taxon>Sordariomycetes</taxon>
        <taxon>Sordariomycetidae</taxon>
        <taxon>Diaporthales</taxon>
        <taxon>Cryphonectriaceae</taxon>
        <taxon>Cryphonectria-Endothia species complex</taxon>
        <taxon>Cryphonectria</taxon>
    </lineage>
</organism>
<gene>
    <name evidence="3" type="ORF">M406DRAFT_34416</name>
</gene>
<dbReference type="Pfam" id="PF12796">
    <property type="entry name" value="Ank_2"/>
    <property type="match status" value="1"/>
</dbReference>
<dbReference type="GeneID" id="63839079"/>
<evidence type="ECO:0000256" key="1">
    <source>
        <dbReference type="PROSITE-ProRule" id="PRU00023"/>
    </source>
</evidence>
<dbReference type="OrthoDB" id="194358at2759"/>
<dbReference type="Proteomes" id="UP000803844">
    <property type="component" value="Unassembled WGS sequence"/>
</dbReference>
<protein>
    <recommendedName>
        <fullName evidence="5">Ankyrin</fullName>
    </recommendedName>
</protein>
<feature type="non-terminal residue" evidence="3">
    <location>
        <position position="122"/>
    </location>
</feature>
<dbReference type="InterPro" id="IPR002110">
    <property type="entry name" value="Ankyrin_rpt"/>
</dbReference>
<dbReference type="Gene3D" id="1.25.40.20">
    <property type="entry name" value="Ankyrin repeat-containing domain"/>
    <property type="match status" value="1"/>
</dbReference>
<dbReference type="GO" id="GO:0005654">
    <property type="term" value="C:nucleoplasm"/>
    <property type="evidence" value="ECO:0007669"/>
    <property type="project" value="TreeGrafter"/>
</dbReference>
<dbReference type="PANTHER" id="PTHR24149">
    <property type="entry name" value="ANKYRIN REPEAT DOMAIN-CONTAINING PROTEIN 12"/>
    <property type="match status" value="1"/>
</dbReference>
<name>A0A9P4YBH6_CRYP1</name>
<feature type="region of interest" description="Disordered" evidence="2">
    <location>
        <begin position="1"/>
        <end position="20"/>
    </location>
</feature>
<reference evidence="3" key="1">
    <citation type="journal article" date="2020" name="Phytopathology">
        <title>Genome sequence of the chestnut blight fungus Cryphonectria parasitica EP155: A fundamental resource for an archetypical invasive plant pathogen.</title>
        <authorList>
            <person name="Crouch J.A."/>
            <person name="Dawe A."/>
            <person name="Aerts A."/>
            <person name="Barry K."/>
            <person name="Churchill A.C.L."/>
            <person name="Grimwood J."/>
            <person name="Hillman B."/>
            <person name="Milgroom M.G."/>
            <person name="Pangilinan J."/>
            <person name="Smith M."/>
            <person name="Salamov A."/>
            <person name="Schmutz J."/>
            <person name="Yadav J."/>
            <person name="Grigoriev I.V."/>
            <person name="Nuss D."/>
        </authorList>
    </citation>
    <scope>NUCLEOTIDE SEQUENCE</scope>
    <source>
        <strain evidence="3">EP155</strain>
    </source>
</reference>
<dbReference type="EMBL" id="MU032344">
    <property type="protein sequence ID" value="KAF3770529.1"/>
    <property type="molecule type" value="Genomic_DNA"/>
</dbReference>
<feature type="repeat" description="ANK" evidence="1">
    <location>
        <begin position="50"/>
        <end position="82"/>
    </location>
</feature>
<dbReference type="PROSITE" id="PS50297">
    <property type="entry name" value="ANK_REP_REGION"/>
    <property type="match status" value="2"/>
</dbReference>
<dbReference type="PANTHER" id="PTHR24149:SF14">
    <property type="entry name" value="ANKYRIN REPEAT DOMAIN 12"/>
    <property type="match status" value="1"/>
</dbReference>
<proteinExistence type="predicted"/>